<sequence>MEEAVTQGSKERFSLEGMGDLDLLFKFKGEDDGEEDDDVQRDFWPKLLLLRGLRRWRLLEFLEPPVENDWVKQMEAYQKSILPIKTITPNYVWFEYLPNTEYPATFEYQC</sequence>
<name>A0A915I3X0_ROMCU</name>
<dbReference type="AlphaFoldDB" id="A0A915I3X0"/>
<proteinExistence type="predicted"/>
<protein>
    <submittedName>
        <fullName evidence="2">Uncharacterized protein</fullName>
    </submittedName>
</protein>
<dbReference type="WBParaSite" id="nRc.2.0.1.t08530-RA">
    <property type="protein sequence ID" value="nRc.2.0.1.t08530-RA"/>
    <property type="gene ID" value="nRc.2.0.1.g08530"/>
</dbReference>
<dbReference type="Proteomes" id="UP000887565">
    <property type="component" value="Unplaced"/>
</dbReference>
<evidence type="ECO:0000313" key="2">
    <source>
        <dbReference type="WBParaSite" id="nRc.2.0.1.t08530-RA"/>
    </source>
</evidence>
<accession>A0A915I3X0</accession>
<evidence type="ECO:0000313" key="1">
    <source>
        <dbReference type="Proteomes" id="UP000887565"/>
    </source>
</evidence>
<keyword evidence="1" id="KW-1185">Reference proteome</keyword>
<reference evidence="2" key="1">
    <citation type="submission" date="2022-11" db="UniProtKB">
        <authorList>
            <consortium name="WormBaseParasite"/>
        </authorList>
    </citation>
    <scope>IDENTIFICATION</scope>
</reference>
<organism evidence="1 2">
    <name type="scientific">Romanomermis culicivorax</name>
    <name type="common">Nematode worm</name>
    <dbReference type="NCBI Taxonomy" id="13658"/>
    <lineage>
        <taxon>Eukaryota</taxon>
        <taxon>Metazoa</taxon>
        <taxon>Ecdysozoa</taxon>
        <taxon>Nematoda</taxon>
        <taxon>Enoplea</taxon>
        <taxon>Dorylaimia</taxon>
        <taxon>Mermithida</taxon>
        <taxon>Mermithoidea</taxon>
        <taxon>Mermithidae</taxon>
        <taxon>Romanomermis</taxon>
    </lineage>
</organism>